<sequence>MPKEEVKAQSEPIIEVRDLVGGYEETVILDGVSFDIRRGEIFSILGGSGCGKTTLLRYIVGLLEPFSGDVLIKGRSIVNADEKELDEIRRSFGVMYQSGALFGSMTVMENLALQLEEFSNLPREAIELICLGKLKLVGLEGSEDLMPAELSGGMIKRVAIARAMVFDAEIIFLDEPSAGLDPITSAEIDELIKSLSRLLGITFVLVTHELESILNVSDRVIVLDKSKKGIVETGDPRQLKEHSKNQFVHNFFNRKPG</sequence>
<dbReference type="OrthoDB" id="9772862at2"/>
<keyword evidence="2" id="KW-0547">Nucleotide-binding</keyword>
<dbReference type="InterPro" id="IPR003593">
    <property type="entry name" value="AAA+_ATPase"/>
</dbReference>
<keyword evidence="3 5" id="KW-0067">ATP-binding</keyword>
<evidence type="ECO:0000313" key="6">
    <source>
        <dbReference type="Proteomes" id="UP000188181"/>
    </source>
</evidence>
<gene>
    <name evidence="5" type="ORF">SMSP2_00614</name>
</gene>
<dbReference type="SMART" id="SM00382">
    <property type="entry name" value="AAA"/>
    <property type="match status" value="1"/>
</dbReference>
<dbReference type="InterPro" id="IPR027417">
    <property type="entry name" value="P-loop_NTPase"/>
</dbReference>
<dbReference type="RefSeq" id="WP_146682546.1">
    <property type="nucleotide sequence ID" value="NZ_CP019646.1"/>
</dbReference>
<keyword evidence="6" id="KW-1185">Reference proteome</keyword>
<dbReference type="EMBL" id="CP019646">
    <property type="protein sequence ID" value="AQQ70270.1"/>
    <property type="molecule type" value="Genomic_DNA"/>
</dbReference>
<dbReference type="InterPro" id="IPR017871">
    <property type="entry name" value="ABC_transporter-like_CS"/>
</dbReference>
<evidence type="ECO:0000256" key="2">
    <source>
        <dbReference type="ARBA" id="ARBA00022741"/>
    </source>
</evidence>
<evidence type="ECO:0000256" key="1">
    <source>
        <dbReference type="ARBA" id="ARBA00022448"/>
    </source>
</evidence>
<dbReference type="GO" id="GO:0005524">
    <property type="term" value="F:ATP binding"/>
    <property type="evidence" value="ECO:0007669"/>
    <property type="project" value="UniProtKB-KW"/>
</dbReference>
<protein>
    <submittedName>
        <fullName evidence="5">Putative ABC transporter ATP-binding protein</fullName>
    </submittedName>
</protein>
<dbReference type="InterPro" id="IPR003439">
    <property type="entry name" value="ABC_transporter-like_ATP-bd"/>
</dbReference>
<dbReference type="STRING" id="1851148.SMSP2_00614"/>
<evidence type="ECO:0000259" key="4">
    <source>
        <dbReference type="PROSITE" id="PS50893"/>
    </source>
</evidence>
<dbReference type="PROSITE" id="PS00211">
    <property type="entry name" value="ABC_TRANSPORTER_1"/>
    <property type="match status" value="1"/>
</dbReference>
<dbReference type="SUPFAM" id="SSF52540">
    <property type="entry name" value="P-loop containing nucleoside triphosphate hydrolases"/>
    <property type="match status" value="1"/>
</dbReference>
<reference evidence="6" key="1">
    <citation type="submission" date="2017-02" db="EMBL/GenBank/DDBJ databases">
        <title>Comparative genomics and description of representatives of a novel lineage of planctomycetes thriving in anoxic sediments.</title>
        <authorList>
            <person name="Spring S."/>
            <person name="Bunk B."/>
            <person name="Sproer C."/>
        </authorList>
    </citation>
    <scope>NUCLEOTIDE SEQUENCE [LARGE SCALE GENOMIC DNA]</scope>
    <source>
        <strain evidence="6">SM-Chi-D1</strain>
    </source>
</reference>
<dbReference type="Proteomes" id="UP000188181">
    <property type="component" value="Chromosome"/>
</dbReference>
<feature type="domain" description="ABC transporter" evidence="4">
    <location>
        <begin position="14"/>
        <end position="252"/>
    </location>
</feature>
<proteinExistence type="predicted"/>
<dbReference type="Pfam" id="PF00005">
    <property type="entry name" value="ABC_tran"/>
    <property type="match status" value="1"/>
</dbReference>
<accession>A0A1Q2MC82</accession>
<dbReference type="KEGG" id="pbas:SMSP2_00614"/>
<dbReference type="Gene3D" id="3.40.50.300">
    <property type="entry name" value="P-loop containing nucleotide triphosphate hydrolases"/>
    <property type="match status" value="1"/>
</dbReference>
<keyword evidence="1" id="KW-0813">Transport</keyword>
<dbReference type="AlphaFoldDB" id="A0A1Q2MC82"/>
<dbReference type="PANTHER" id="PTHR43023">
    <property type="entry name" value="PROTEIN TRIGALACTOSYLDIACYLGLYCEROL 3, CHLOROPLASTIC"/>
    <property type="match status" value="1"/>
</dbReference>
<dbReference type="GO" id="GO:0016887">
    <property type="term" value="F:ATP hydrolysis activity"/>
    <property type="evidence" value="ECO:0007669"/>
    <property type="project" value="InterPro"/>
</dbReference>
<evidence type="ECO:0000256" key="3">
    <source>
        <dbReference type="ARBA" id="ARBA00022840"/>
    </source>
</evidence>
<dbReference type="PANTHER" id="PTHR43023:SF3">
    <property type="entry name" value="PROTEIN TRIGALACTOSYLDIACYLGLYCEROL 3, CHLOROPLASTIC"/>
    <property type="match status" value="1"/>
</dbReference>
<evidence type="ECO:0000313" key="5">
    <source>
        <dbReference type="EMBL" id="AQQ70270.1"/>
    </source>
</evidence>
<name>A0A1Q2MC82_9BACT</name>
<organism evidence="5 6">
    <name type="scientific">Limihaloglobus sulfuriphilus</name>
    <dbReference type="NCBI Taxonomy" id="1851148"/>
    <lineage>
        <taxon>Bacteria</taxon>
        <taxon>Pseudomonadati</taxon>
        <taxon>Planctomycetota</taxon>
        <taxon>Phycisphaerae</taxon>
        <taxon>Sedimentisphaerales</taxon>
        <taxon>Sedimentisphaeraceae</taxon>
        <taxon>Limihaloglobus</taxon>
    </lineage>
</organism>
<dbReference type="PROSITE" id="PS50893">
    <property type="entry name" value="ABC_TRANSPORTER_2"/>
    <property type="match status" value="1"/>
</dbReference>